<feature type="binding site" evidence="7">
    <location>
        <position position="57"/>
    </location>
    <ligand>
        <name>Ca(2+)</name>
        <dbReference type="ChEBI" id="CHEBI:29108"/>
    </ligand>
</feature>
<comment type="caution">
    <text evidence="9">Lacks conserved residue(s) required for the propagation of feature annotation.</text>
</comment>
<keyword evidence="6 9" id="KW-0472">Membrane</keyword>
<comment type="similarity">
    <text evidence="2 9">Belongs to the alkaline ceramidase family.</text>
</comment>
<feature type="binding site" evidence="8">
    <location>
        <position position="268"/>
    </location>
    <ligand>
        <name>Zn(2+)</name>
        <dbReference type="ChEBI" id="CHEBI:29105"/>
        <note>catalytic</note>
    </ligand>
</feature>
<keyword evidence="5 9" id="KW-1133">Transmembrane helix</keyword>
<dbReference type="AlphaFoldDB" id="A0A0R3QS21"/>
<feature type="binding site" evidence="8">
    <location>
        <position position="264"/>
    </location>
    <ligand>
        <name>Zn(2+)</name>
        <dbReference type="ChEBI" id="CHEBI:29105"/>
        <note>catalytic</note>
    </ligand>
</feature>
<keyword evidence="8" id="KW-0862">Zinc</keyword>
<evidence type="ECO:0000256" key="8">
    <source>
        <dbReference type="PIRSR" id="PIRSR608901-2"/>
    </source>
</evidence>
<dbReference type="EC" id="3.5.1.-" evidence="9"/>
<evidence type="ECO:0000256" key="5">
    <source>
        <dbReference type="ARBA" id="ARBA00022989"/>
    </source>
</evidence>
<gene>
    <name evidence="10" type="ORF">BTMF_LOCUS8557</name>
</gene>
<keyword evidence="11" id="KW-1185">Reference proteome</keyword>
<proteinExistence type="inferred from homology"/>
<dbReference type="EMBL" id="UZAG01016475">
    <property type="protein sequence ID" value="VDO28637.1"/>
    <property type="molecule type" value="Genomic_DNA"/>
</dbReference>
<dbReference type="InterPro" id="IPR008901">
    <property type="entry name" value="ACER"/>
</dbReference>
<evidence type="ECO:0000313" key="11">
    <source>
        <dbReference type="Proteomes" id="UP000280834"/>
    </source>
</evidence>
<feature type="transmembrane region" description="Helical" evidence="9">
    <location>
        <begin position="153"/>
        <end position="176"/>
    </location>
</feature>
<feature type="transmembrane region" description="Helical" evidence="9">
    <location>
        <begin position="120"/>
        <end position="141"/>
    </location>
</feature>
<feature type="transmembrane region" description="Helical" evidence="9">
    <location>
        <begin position="262"/>
        <end position="285"/>
    </location>
</feature>
<comment type="cofactor">
    <cofactor evidence="8">
        <name>Zn(2+)</name>
        <dbReference type="ChEBI" id="CHEBI:29105"/>
    </cofactor>
</comment>
<feature type="transmembrane region" description="Helical" evidence="9">
    <location>
        <begin position="58"/>
        <end position="78"/>
    </location>
</feature>
<dbReference type="PANTHER" id="PTHR46139:SF3">
    <property type="entry name" value="ALKALINE CERAMIDASE"/>
    <property type="match status" value="1"/>
</dbReference>
<feature type="transmembrane region" description="Helical" evidence="9">
    <location>
        <begin position="85"/>
        <end position="108"/>
    </location>
</feature>
<dbReference type="GO" id="GO:0016020">
    <property type="term" value="C:membrane"/>
    <property type="evidence" value="ECO:0007669"/>
    <property type="project" value="UniProtKB-SubCell"/>
</dbReference>
<keyword evidence="7" id="KW-0479">Metal-binding</keyword>
<name>A0A0R3QS21_9BILA</name>
<comment type="function">
    <text evidence="9">Hydrolyzes the sphingolipid ceramide into sphingosine and free fatty acid.</text>
</comment>
<evidence type="ECO:0000256" key="7">
    <source>
        <dbReference type="PIRSR" id="PIRSR608901-1"/>
    </source>
</evidence>
<keyword evidence="3 9" id="KW-0812">Transmembrane</keyword>
<dbReference type="GO" id="GO:0046872">
    <property type="term" value="F:metal ion binding"/>
    <property type="evidence" value="ECO:0007669"/>
    <property type="project" value="UniProtKB-KW"/>
</dbReference>
<evidence type="ECO:0000256" key="6">
    <source>
        <dbReference type="ARBA" id="ARBA00023136"/>
    </source>
</evidence>
<dbReference type="PANTHER" id="PTHR46139">
    <property type="entry name" value="ALKALINE CERAMIDASE"/>
    <property type="match status" value="1"/>
</dbReference>
<evidence type="ECO:0000313" key="10">
    <source>
        <dbReference type="EMBL" id="VDO28637.1"/>
    </source>
</evidence>
<keyword evidence="7" id="KW-0106">Calcium</keyword>
<reference evidence="10 11" key="2">
    <citation type="submission" date="2018-11" db="EMBL/GenBank/DDBJ databases">
        <authorList>
            <consortium name="Pathogen Informatics"/>
        </authorList>
    </citation>
    <scope>NUCLEOTIDE SEQUENCE [LARGE SCALE GENOMIC DNA]</scope>
</reference>
<evidence type="ECO:0000256" key="9">
    <source>
        <dbReference type="RuleBase" id="RU364079"/>
    </source>
</evidence>
<comment type="subcellular location">
    <subcellularLocation>
        <location evidence="1">Membrane</location>
        <topology evidence="1">Multi-pass membrane protein</topology>
    </subcellularLocation>
</comment>
<sequence>MSNYLLHPPAKRTFLAPQISQPLQSIAMRLDRWLDYESGHAWCESAYKYQTISVVAEFANTVTNLPLIMLPLLNVLLIKPYIETVNCIVIMPHILLTVNGIASTYYHATLNLFGQLIDEISILWLLMMCLAAYFPVFSFYPQQYHKYMCVFQYLISTTVGRVRCAIAIITMVVSTFCFVKPSLNALVLMLWSIPSIAIIRHEAANAGIPEIINSPRKISVLWIAASICWVSDRVFCDFWLFLESNYLICSNNTAVTISGTPYFHALFHLLSSLAAYNVFIMFSLIDICRRSDKHRYRYRIKYFPEKGLIRLPYIVLNLDCKYL</sequence>
<feature type="binding site" evidence="7">
    <location>
        <position position="42"/>
    </location>
    <ligand>
        <name>Ca(2+)</name>
        <dbReference type="ChEBI" id="CHEBI:29108"/>
    </ligand>
</feature>
<evidence type="ECO:0000256" key="1">
    <source>
        <dbReference type="ARBA" id="ARBA00004141"/>
    </source>
</evidence>
<dbReference type="WBParaSite" id="BTMF_0001052301-mRNA-1">
    <property type="protein sequence ID" value="BTMF_0001052301-mRNA-1"/>
    <property type="gene ID" value="BTMF_0001052301"/>
</dbReference>
<dbReference type="GO" id="GO:0016811">
    <property type="term" value="F:hydrolase activity, acting on carbon-nitrogen (but not peptide) bonds, in linear amides"/>
    <property type="evidence" value="ECO:0007669"/>
    <property type="project" value="InterPro"/>
</dbReference>
<evidence type="ECO:0000256" key="2">
    <source>
        <dbReference type="ARBA" id="ARBA00009780"/>
    </source>
</evidence>
<accession>A0A0R3QS21</accession>
<dbReference type="Proteomes" id="UP000280834">
    <property type="component" value="Unassembled WGS sequence"/>
</dbReference>
<dbReference type="Pfam" id="PF05875">
    <property type="entry name" value="Ceramidase"/>
    <property type="match status" value="1"/>
</dbReference>
<evidence type="ECO:0000313" key="12">
    <source>
        <dbReference type="WBParaSite" id="BTMF_0001052301-mRNA-1"/>
    </source>
</evidence>
<evidence type="ECO:0000256" key="4">
    <source>
        <dbReference type="ARBA" id="ARBA00022801"/>
    </source>
</evidence>
<organism evidence="12">
    <name type="scientific">Brugia timori</name>
    <dbReference type="NCBI Taxonomy" id="42155"/>
    <lineage>
        <taxon>Eukaryota</taxon>
        <taxon>Metazoa</taxon>
        <taxon>Ecdysozoa</taxon>
        <taxon>Nematoda</taxon>
        <taxon>Chromadorea</taxon>
        <taxon>Rhabditida</taxon>
        <taxon>Spirurina</taxon>
        <taxon>Spiruromorpha</taxon>
        <taxon>Filarioidea</taxon>
        <taxon>Onchocercidae</taxon>
        <taxon>Brugia</taxon>
    </lineage>
</organism>
<keyword evidence="9" id="KW-0443">Lipid metabolism</keyword>
<protein>
    <recommendedName>
        <fullName evidence="9">Alkaline ceramidase</fullName>
        <ecNumber evidence="9">3.5.1.-</ecNumber>
    </recommendedName>
</protein>
<dbReference type="STRING" id="42155.A0A0R3QS21"/>
<feature type="binding site" evidence="7">
    <location>
        <position position="44"/>
    </location>
    <ligand>
        <name>Ca(2+)</name>
        <dbReference type="ChEBI" id="CHEBI:29108"/>
    </ligand>
</feature>
<feature type="binding site" evidence="8">
    <location>
        <position position="107"/>
    </location>
    <ligand>
        <name>Zn(2+)</name>
        <dbReference type="ChEBI" id="CHEBI:29105"/>
        <note>catalytic</note>
    </ligand>
</feature>
<reference evidence="12" key="1">
    <citation type="submission" date="2017-02" db="UniProtKB">
        <authorList>
            <consortium name="WormBaseParasite"/>
        </authorList>
    </citation>
    <scope>IDENTIFICATION</scope>
</reference>
<evidence type="ECO:0000256" key="3">
    <source>
        <dbReference type="ARBA" id="ARBA00022692"/>
    </source>
</evidence>
<dbReference type="GO" id="GO:0046514">
    <property type="term" value="P:ceramide catabolic process"/>
    <property type="evidence" value="ECO:0007669"/>
    <property type="project" value="TreeGrafter"/>
</dbReference>
<keyword evidence="4 9" id="KW-0378">Hydrolase</keyword>